<dbReference type="InterPro" id="IPR041374">
    <property type="entry name" value="BaeRF_family12"/>
</dbReference>
<keyword evidence="3" id="KW-1185">Reference proteome</keyword>
<dbReference type="Pfam" id="PF18856">
    <property type="entry name" value="baeRF_family12"/>
    <property type="match status" value="1"/>
</dbReference>
<protein>
    <submittedName>
        <fullName evidence="2">Host cell attachment protein</fullName>
    </submittedName>
</protein>
<evidence type="ECO:0000256" key="1">
    <source>
        <dbReference type="SAM" id="MobiDB-lite"/>
    </source>
</evidence>
<feature type="region of interest" description="Disordered" evidence="1">
    <location>
        <begin position="43"/>
        <end position="74"/>
    </location>
</feature>
<evidence type="ECO:0000313" key="3">
    <source>
        <dbReference type="Proteomes" id="UP000057737"/>
    </source>
</evidence>
<organism evidence="2 3">
    <name type="scientific">Bradyrhizobium macuxiense</name>
    <dbReference type="NCBI Taxonomy" id="1755647"/>
    <lineage>
        <taxon>Bacteria</taxon>
        <taxon>Pseudomonadati</taxon>
        <taxon>Pseudomonadota</taxon>
        <taxon>Alphaproteobacteria</taxon>
        <taxon>Hyphomicrobiales</taxon>
        <taxon>Nitrobacteraceae</taxon>
        <taxon>Bradyrhizobium</taxon>
    </lineage>
</organism>
<dbReference type="Gene3D" id="3.30.420.60">
    <property type="entry name" value="eRF1 domain 2"/>
    <property type="match status" value="1"/>
</dbReference>
<dbReference type="Proteomes" id="UP000057737">
    <property type="component" value="Unassembled WGS sequence"/>
</dbReference>
<evidence type="ECO:0000313" key="2">
    <source>
        <dbReference type="EMBL" id="KWV52835.1"/>
    </source>
</evidence>
<dbReference type="AlphaFoldDB" id="A0A125Q820"/>
<dbReference type="InterPro" id="IPR042226">
    <property type="entry name" value="eFR1_2_sf"/>
</dbReference>
<accession>A0A125Q820</accession>
<dbReference type="OrthoDB" id="9812459at2"/>
<feature type="compositionally biased region" description="Basic and acidic residues" evidence="1">
    <location>
        <begin position="54"/>
        <end position="70"/>
    </location>
</feature>
<name>A0A125Q820_9BRAD</name>
<reference evidence="2 3" key="1">
    <citation type="submission" date="2015-11" db="EMBL/GenBank/DDBJ databases">
        <title>Draft Genome Sequence of the Strain BR 10303 (Bradyrhizobium sp.) isolated from nodules of Centrolobium paraense.</title>
        <authorList>
            <person name="Zelli J.E."/>
            <person name="Simoes-Araujo J.L."/>
            <person name="Barauna A.C."/>
            <person name="Silva K."/>
        </authorList>
    </citation>
    <scope>NUCLEOTIDE SEQUENCE [LARGE SCALE GENOMIC DNA]</scope>
    <source>
        <strain evidence="2 3">BR 10303</strain>
    </source>
</reference>
<comment type="caution">
    <text evidence="2">The sequence shown here is derived from an EMBL/GenBank/DDBJ whole genome shotgun (WGS) entry which is preliminary data.</text>
</comment>
<dbReference type="EMBL" id="LNCU01000081">
    <property type="protein sequence ID" value="KWV52835.1"/>
    <property type="molecule type" value="Genomic_DNA"/>
</dbReference>
<sequence>MSNRPPFTRLPHRTVVFVGDGRKALFLFNEGSEREPRLKVQQVFEDENPPTREQGADRPGRALSRIDSKRSAMQQTDWHDIEKHRFVREVAGALDRLLRQSHVQRIVIVAPPRTLADLRRSFSPAIEKRIVAEIAKDLTGFPIDDISQYLTA</sequence>
<dbReference type="RefSeq" id="WP_066509138.1">
    <property type="nucleotide sequence ID" value="NZ_LNCU01000081.1"/>
</dbReference>
<gene>
    <name evidence="2" type="ORF">AS156_09285</name>
</gene>
<proteinExistence type="predicted"/>